<dbReference type="RefSeq" id="WP_062028643.1">
    <property type="nucleotide sequence ID" value="NZ_BEWL01000003.1"/>
</dbReference>
<evidence type="ECO:0000256" key="1">
    <source>
        <dbReference type="SAM" id="MobiDB-lite"/>
    </source>
</evidence>
<accession>A0ABQ5X1T8</accession>
<comment type="caution">
    <text evidence="3">The sequence shown here is derived from an EMBL/GenBank/DDBJ whole genome shotgun (WGS) entry which is preliminary data.</text>
</comment>
<evidence type="ECO:0000256" key="2">
    <source>
        <dbReference type="SAM" id="SignalP"/>
    </source>
</evidence>
<feature type="chain" id="PRO_5047440399" evidence="2">
    <location>
        <begin position="21"/>
        <end position="850"/>
    </location>
</feature>
<gene>
    <name evidence="3" type="ORF">GCM10007866_12780</name>
</gene>
<organism evidence="3 4">
    <name type="scientific">Gluconobacter albidus</name>
    <dbReference type="NCBI Taxonomy" id="318683"/>
    <lineage>
        <taxon>Bacteria</taxon>
        <taxon>Pseudomonadati</taxon>
        <taxon>Pseudomonadota</taxon>
        <taxon>Alphaproteobacteria</taxon>
        <taxon>Acetobacterales</taxon>
        <taxon>Acetobacteraceae</taxon>
        <taxon>Gluconobacter</taxon>
    </lineage>
</organism>
<dbReference type="Gene3D" id="1.25.40.10">
    <property type="entry name" value="Tetratricopeptide repeat domain"/>
    <property type="match status" value="1"/>
</dbReference>
<dbReference type="EMBL" id="BSNW01000009">
    <property type="protein sequence ID" value="GLQ68827.1"/>
    <property type="molecule type" value="Genomic_DNA"/>
</dbReference>
<reference evidence="4" key="1">
    <citation type="journal article" date="2019" name="Int. J. Syst. Evol. Microbiol.">
        <title>The Global Catalogue of Microorganisms (GCM) 10K type strain sequencing project: providing services to taxonomists for standard genome sequencing and annotation.</title>
        <authorList>
            <consortium name="The Broad Institute Genomics Platform"/>
            <consortium name="The Broad Institute Genome Sequencing Center for Infectious Disease"/>
            <person name="Wu L."/>
            <person name="Ma J."/>
        </authorList>
    </citation>
    <scope>NUCLEOTIDE SEQUENCE [LARGE SCALE GENOMIC DNA]</scope>
    <source>
        <strain evidence="4">NBRC 3250</strain>
    </source>
</reference>
<evidence type="ECO:0000313" key="3">
    <source>
        <dbReference type="EMBL" id="GLQ68827.1"/>
    </source>
</evidence>
<keyword evidence="2" id="KW-0732">Signal</keyword>
<dbReference type="InterPro" id="IPR011990">
    <property type="entry name" value="TPR-like_helical_dom_sf"/>
</dbReference>
<protein>
    <submittedName>
        <fullName evidence="3">Uncharacterized protein</fullName>
    </submittedName>
</protein>
<evidence type="ECO:0000313" key="4">
    <source>
        <dbReference type="Proteomes" id="UP001156672"/>
    </source>
</evidence>
<name>A0ABQ5X1T8_9PROT</name>
<keyword evidence="4" id="KW-1185">Reference proteome</keyword>
<feature type="signal peptide" evidence="2">
    <location>
        <begin position="1"/>
        <end position="20"/>
    </location>
</feature>
<feature type="region of interest" description="Disordered" evidence="1">
    <location>
        <begin position="75"/>
        <end position="94"/>
    </location>
</feature>
<proteinExistence type="predicted"/>
<dbReference type="Proteomes" id="UP001156672">
    <property type="component" value="Unassembled WGS sequence"/>
</dbReference>
<sequence length="850" mass="89684">MKRVILAAVLGLSSLGTAVAAQTRASSVKPGGGGETHAGPAPDDKLLPAGWLFLNDPAPLFPHPEKAVQEKRISANSAPVSEPRPQVVNASPATPMQVPDATGLWLPLGELTPVAAFRNGQNIVLVAAGRHALDTAGLSGVGPFTSVSSRLLPDVTVITIGVSTDRDPVLRPVGAGWTVSVAPDVKPQADMLLGQDGNALTFMPPVQEGLPQVVALDDPSSGRRLLLGMTRSGRIGQPMRRQGTGFSVRSSLMGVVVAADSDDIELRQAAGRLVLDTMGPDSFPLMASNRLQPYGSSLSGVSLGGGTPQELREALRRSVAAAALAPSADRFEARMRVAQAAARAGNGPLLGEVMQVALEDWPEGAEKPETRRLQQISAVLNQREVSSYLTEDGGSTPEDQLWRGMMRMLMPSASRVGQSASGSVESDRNHTADLIATGLPVLQAYAAPLRDRLLPPAAQWVARYGNESATKILGQLPEGPQVALAKALLAARRDAPDAEEKLKALSRETSPLVWPVAREALLRQALEKKTLSPQAVADQVDGILPALRIAGREKSARLLQIEALMRGGNLAAAATAVQEWNRLYPEDMTDVEVQKKDIIRRMAETVSADGSQALNEVAFLKDALAEASGNGSLQRDIFDGLARRYEAMGLPDQERDALRKLVDIQGGAQGMAVRIRLSRLELDMGDAKAARQDLSAFAEGSPDAALALPGGSSSQSVEVALLRAQIALADHRSDEAAGELATIRDPRAWTLRAQMAEKAGEWSRAVEALTPMLDALTGNGETAKAPLSPDQQALILRVGGDASRAQDQQTLRSLQDRFGTMMAGTPSEGVFRLLTGSRDGAVTPPVSAGG</sequence>